<dbReference type="SUPFAM" id="SSF102114">
    <property type="entry name" value="Radical SAM enzymes"/>
    <property type="match status" value="1"/>
</dbReference>
<evidence type="ECO:0000313" key="8">
    <source>
        <dbReference type="Proteomes" id="UP001365781"/>
    </source>
</evidence>
<dbReference type="PANTHER" id="PTHR11228:SF7">
    <property type="entry name" value="PQQA PEPTIDE CYCLASE"/>
    <property type="match status" value="1"/>
</dbReference>
<accession>A0ABU8GSP2</accession>
<dbReference type="InterPro" id="IPR058240">
    <property type="entry name" value="rSAM_sf"/>
</dbReference>
<organism evidence="7 8">
    <name type="scientific">Streptomyces brasiliscabiei</name>
    <dbReference type="NCBI Taxonomy" id="2736302"/>
    <lineage>
        <taxon>Bacteria</taxon>
        <taxon>Bacillati</taxon>
        <taxon>Actinomycetota</taxon>
        <taxon>Actinomycetes</taxon>
        <taxon>Kitasatosporales</taxon>
        <taxon>Streptomycetaceae</taxon>
        <taxon>Streptomyces</taxon>
    </lineage>
</organism>
<keyword evidence="4" id="KW-0411">Iron-sulfur</keyword>
<gene>
    <name evidence="7" type="ORF">WB403_40395</name>
</gene>
<evidence type="ECO:0000256" key="2">
    <source>
        <dbReference type="ARBA" id="ARBA00022723"/>
    </source>
</evidence>
<keyword evidence="3" id="KW-0408">Iron</keyword>
<dbReference type="InterPro" id="IPR013785">
    <property type="entry name" value="Aldolase_TIM"/>
</dbReference>
<dbReference type="Pfam" id="PF13186">
    <property type="entry name" value="SPASM"/>
    <property type="match status" value="1"/>
</dbReference>
<evidence type="ECO:0000313" key="7">
    <source>
        <dbReference type="EMBL" id="MEI5615399.1"/>
    </source>
</evidence>
<sequence>MTMIVEAPAVEPTPAAPRFLWLDLTRKCQLSCAHCYNASGPDGTHGIMAPDDWKAVLDQAADVGVPGVQFTGGEVTMHPEAPTLVAHALSNGMRVEVYSNLVHVTEEWWGLLQRDGVTLATSYYSDHPSEHNAMTGRTSHARTRENIGMAVRLGIPLRVGLIVGDDAQRAAEAEQELRALGVAGIRRDHVRPFGRGANGAAPDMGGLCGRCGDGRAAVGPNGDVSPCVFASAWPVGNVRAASLADILGGAAMASAQASIRSAVTSGTKPCTPDTDDECSPGTPGSECTPKN</sequence>
<evidence type="ECO:0000256" key="3">
    <source>
        <dbReference type="ARBA" id="ARBA00023004"/>
    </source>
</evidence>
<dbReference type="InterPro" id="IPR050377">
    <property type="entry name" value="Radical_SAM_PqqE_MftC-like"/>
</dbReference>
<dbReference type="EMBL" id="JBBAYM010000037">
    <property type="protein sequence ID" value="MEI5615399.1"/>
    <property type="molecule type" value="Genomic_DNA"/>
</dbReference>
<protein>
    <submittedName>
        <fullName evidence="7">Radical SAM protein</fullName>
    </submittedName>
</protein>
<dbReference type="InterPro" id="IPR023885">
    <property type="entry name" value="4Fe4S-binding_SPASM_dom"/>
</dbReference>
<comment type="caution">
    <text evidence="7">The sequence shown here is derived from an EMBL/GenBank/DDBJ whole genome shotgun (WGS) entry which is preliminary data.</text>
</comment>
<dbReference type="SFLD" id="SFLDG01067">
    <property type="entry name" value="SPASM/twitch_domain_containing"/>
    <property type="match status" value="1"/>
</dbReference>
<dbReference type="CDD" id="cd01335">
    <property type="entry name" value="Radical_SAM"/>
    <property type="match status" value="1"/>
</dbReference>
<evidence type="ECO:0000259" key="6">
    <source>
        <dbReference type="PROSITE" id="PS51918"/>
    </source>
</evidence>
<dbReference type="InterPro" id="IPR007197">
    <property type="entry name" value="rSAM"/>
</dbReference>
<evidence type="ECO:0000256" key="4">
    <source>
        <dbReference type="ARBA" id="ARBA00023014"/>
    </source>
</evidence>
<proteinExistence type="predicted"/>
<name>A0ABU8GSP2_9ACTN</name>
<dbReference type="SFLD" id="SFLDG01386">
    <property type="entry name" value="main_SPASM_domain-containing"/>
    <property type="match status" value="1"/>
</dbReference>
<evidence type="ECO:0000256" key="1">
    <source>
        <dbReference type="ARBA" id="ARBA00022691"/>
    </source>
</evidence>
<dbReference type="SFLD" id="SFLDG01216">
    <property type="entry name" value="thioether_bond_formation_requi"/>
    <property type="match status" value="1"/>
</dbReference>
<dbReference type="SFLD" id="SFLDS00029">
    <property type="entry name" value="Radical_SAM"/>
    <property type="match status" value="1"/>
</dbReference>
<feature type="region of interest" description="Disordered" evidence="5">
    <location>
        <begin position="264"/>
        <end position="291"/>
    </location>
</feature>
<dbReference type="SFLD" id="SFLDF00365">
    <property type="entry name" value="thuricin_CD_(TrnCD-like)"/>
    <property type="match status" value="1"/>
</dbReference>
<reference evidence="7 8" key="1">
    <citation type="submission" date="2024-03" db="EMBL/GenBank/DDBJ databases">
        <title>First Report of Pectobacterium brasiliscabiei causing potato scab in china.</title>
        <authorList>
            <person name="Handique U."/>
        </authorList>
    </citation>
    <scope>NUCLEOTIDE SEQUENCE [LARGE SCALE GENOMIC DNA]</scope>
    <source>
        <strain evidence="7 8">ZRIMU1503</strain>
    </source>
</reference>
<dbReference type="Proteomes" id="UP001365781">
    <property type="component" value="Unassembled WGS sequence"/>
</dbReference>
<evidence type="ECO:0000256" key="5">
    <source>
        <dbReference type="SAM" id="MobiDB-lite"/>
    </source>
</evidence>
<feature type="domain" description="Radical SAM core" evidence="6">
    <location>
        <begin position="14"/>
        <end position="221"/>
    </location>
</feature>
<dbReference type="Pfam" id="PF04055">
    <property type="entry name" value="Radical_SAM"/>
    <property type="match status" value="1"/>
</dbReference>
<keyword evidence="1" id="KW-0949">S-adenosyl-L-methionine</keyword>
<dbReference type="Gene3D" id="3.20.20.70">
    <property type="entry name" value="Aldolase class I"/>
    <property type="match status" value="1"/>
</dbReference>
<keyword evidence="2" id="KW-0479">Metal-binding</keyword>
<keyword evidence="8" id="KW-1185">Reference proteome</keyword>
<dbReference type="PROSITE" id="PS51918">
    <property type="entry name" value="RADICAL_SAM"/>
    <property type="match status" value="1"/>
</dbReference>
<dbReference type="RefSeq" id="WP_336541724.1">
    <property type="nucleotide sequence ID" value="NZ_JBBAYL010000011.1"/>
</dbReference>
<dbReference type="PANTHER" id="PTHR11228">
    <property type="entry name" value="RADICAL SAM DOMAIN PROTEIN"/>
    <property type="match status" value="1"/>
</dbReference>